<dbReference type="Gene3D" id="1.10.10.60">
    <property type="entry name" value="Homeodomain-like"/>
    <property type="match status" value="1"/>
</dbReference>
<proteinExistence type="predicted"/>
<dbReference type="Proteomes" id="UP000824469">
    <property type="component" value="Unassembled WGS sequence"/>
</dbReference>
<evidence type="ECO:0000256" key="4">
    <source>
        <dbReference type="SAM" id="MobiDB-lite"/>
    </source>
</evidence>
<feature type="domain" description="HTH CENPB-type" evidence="5">
    <location>
        <begin position="112"/>
        <end position="185"/>
    </location>
</feature>
<dbReference type="Gene3D" id="3.30.420.10">
    <property type="entry name" value="Ribonuclease H-like superfamily/Ribonuclease H"/>
    <property type="match status" value="1"/>
</dbReference>
<keyword evidence="7" id="KW-1185">Reference proteome</keyword>
<evidence type="ECO:0000313" key="7">
    <source>
        <dbReference type="Proteomes" id="UP000824469"/>
    </source>
</evidence>
<dbReference type="Pfam" id="PF03184">
    <property type="entry name" value="DDE_1"/>
    <property type="match status" value="1"/>
</dbReference>
<feature type="region of interest" description="Disordered" evidence="4">
    <location>
        <begin position="15"/>
        <end position="51"/>
    </location>
</feature>
<keyword evidence="2" id="KW-0238">DNA-binding</keyword>
<organism evidence="6 7">
    <name type="scientific">Taxus chinensis</name>
    <name type="common">Chinese yew</name>
    <name type="synonym">Taxus wallichiana var. chinensis</name>
    <dbReference type="NCBI Taxonomy" id="29808"/>
    <lineage>
        <taxon>Eukaryota</taxon>
        <taxon>Viridiplantae</taxon>
        <taxon>Streptophyta</taxon>
        <taxon>Embryophyta</taxon>
        <taxon>Tracheophyta</taxon>
        <taxon>Spermatophyta</taxon>
        <taxon>Pinopsida</taxon>
        <taxon>Pinidae</taxon>
        <taxon>Conifers II</taxon>
        <taxon>Cupressales</taxon>
        <taxon>Taxaceae</taxon>
        <taxon>Taxus</taxon>
    </lineage>
</organism>
<dbReference type="Pfam" id="PF03221">
    <property type="entry name" value="HTH_Tnp_Tc5"/>
    <property type="match status" value="1"/>
</dbReference>
<evidence type="ECO:0000256" key="1">
    <source>
        <dbReference type="ARBA" id="ARBA00004123"/>
    </source>
</evidence>
<dbReference type="PROSITE" id="PS51253">
    <property type="entry name" value="HTH_CENPB"/>
    <property type="match status" value="1"/>
</dbReference>
<evidence type="ECO:0000256" key="2">
    <source>
        <dbReference type="ARBA" id="ARBA00023125"/>
    </source>
</evidence>
<name>A0AA38CP53_TAXCH</name>
<feature type="compositionally biased region" description="Polar residues" evidence="4">
    <location>
        <begin position="823"/>
        <end position="845"/>
    </location>
</feature>
<evidence type="ECO:0000313" key="6">
    <source>
        <dbReference type="EMBL" id="KAH9300003.1"/>
    </source>
</evidence>
<dbReference type="InterPro" id="IPR036397">
    <property type="entry name" value="RNaseH_sf"/>
</dbReference>
<dbReference type="InterPro" id="IPR004875">
    <property type="entry name" value="DDE_SF_endonuclease_dom"/>
</dbReference>
<sequence length="888" mass="99742">YFIYTMRKGAIARRSRRPKVRGVQLSHNLSDEEDNSAPTGNEPECRNPPTVSVQRTSATKKLSVIRGWTKEDMEKAIDDVEFNGFSVRAAAKKYSIPPTSLHYWLNGLTHTKRRGPPTVLTEEEEEEIVEWCKEMADMGHGLELMQLKANVAQICETRQNPFRDGFPGKSWWAGFRKRHPDLAIRTAEGLDRDRALNLRPAIVTKFYDNLAKSYGTYSYGAHKIWNCDETGLQAGRNCGVRVIAKRGSRNVPKVIPKSREWITILCCVNAAGMSIPGFYLFKGKRMIKNYIKNCEPGACMAAHPNAWMTKELFLNWLCHFARSVPGGVSPNNRHLLIFDGHGSHVALQTVEEANKLGIDLITLPAHTSHKLQPLDVSVFSPFKTYFRAERSKWMAENKCADVKRSDIAELASRALKKAQTPSNIIAGFKRTGIWPLNYDALLNDMACSQAFDMQGEEDVDAVTNILSLSQRINPELNDSEEVVPETQFMQNVDSRDDMEAAATHGVELNGALGNPSNIINNKEGSSDFVSNNDLSLPSQVNPPQWLEDAMKNLGYKLPSSTEDQSLNLPSFPEGLEQEAIIHYYADVGDEDEQDEVEFQEDAQENEINLEVMQHEPQHPEETENQDGRGTLLSHFLRLPREIINKSDGSIRLSRHSQILTAPEYMELLVDAERKKEEQAKLKLRKKEVAQEKKVARLAAKEKRLQEKLEREREKQAKEQQKEIEKAHKQQRKEQEKRERELANQLREYEKRMRVSSATDHENRRIFQDMLNIQIPGYAQIGTPPSLMNNSCTVPSWYVSPHLLCTSSSSPSSSFAMPPWMQASAGQPTPLSTTGANPFSSGQPNPFSAGGPDPLSVGQPNALSKGILNPFSVGQSNTVSAGKENPKAV</sequence>
<dbReference type="EMBL" id="JAHRHJ020000009">
    <property type="protein sequence ID" value="KAH9300003.1"/>
    <property type="molecule type" value="Genomic_DNA"/>
</dbReference>
<accession>A0AA38CP53</accession>
<dbReference type="InterPro" id="IPR009057">
    <property type="entry name" value="Homeodomain-like_sf"/>
</dbReference>
<feature type="region of interest" description="Disordered" evidence="4">
    <location>
        <begin position="708"/>
        <end position="740"/>
    </location>
</feature>
<evidence type="ECO:0000256" key="3">
    <source>
        <dbReference type="ARBA" id="ARBA00023242"/>
    </source>
</evidence>
<feature type="non-terminal residue" evidence="6">
    <location>
        <position position="1"/>
    </location>
</feature>
<keyword evidence="3" id="KW-0539">Nucleus</keyword>
<dbReference type="GO" id="GO:0005634">
    <property type="term" value="C:nucleus"/>
    <property type="evidence" value="ECO:0007669"/>
    <property type="project" value="UniProtKB-SubCell"/>
</dbReference>
<feature type="region of interest" description="Disordered" evidence="4">
    <location>
        <begin position="807"/>
        <end position="888"/>
    </location>
</feature>
<comment type="caution">
    <text evidence="6">The sequence shown here is derived from an EMBL/GenBank/DDBJ whole genome shotgun (WGS) entry which is preliminary data.</text>
</comment>
<dbReference type="Pfam" id="PF05225">
    <property type="entry name" value="HTH_psq"/>
    <property type="match status" value="1"/>
</dbReference>
<dbReference type="InterPro" id="IPR006600">
    <property type="entry name" value="HTH_CenpB_DNA-bd_dom"/>
</dbReference>
<evidence type="ECO:0000259" key="5">
    <source>
        <dbReference type="PROSITE" id="PS51253"/>
    </source>
</evidence>
<dbReference type="GO" id="GO:0003677">
    <property type="term" value="F:DNA binding"/>
    <property type="evidence" value="ECO:0007669"/>
    <property type="project" value="UniProtKB-KW"/>
</dbReference>
<dbReference type="InterPro" id="IPR050863">
    <property type="entry name" value="CenT-Element_Derived"/>
</dbReference>
<gene>
    <name evidence="6" type="ORF">KI387_011586</name>
</gene>
<dbReference type="PANTHER" id="PTHR19303">
    <property type="entry name" value="TRANSPOSON"/>
    <property type="match status" value="1"/>
</dbReference>
<comment type="subcellular location">
    <subcellularLocation>
        <location evidence="1">Nucleus</location>
    </subcellularLocation>
</comment>
<dbReference type="AlphaFoldDB" id="A0AA38CP53"/>
<dbReference type="SUPFAM" id="SSF46689">
    <property type="entry name" value="Homeodomain-like"/>
    <property type="match status" value="1"/>
</dbReference>
<reference evidence="6 7" key="1">
    <citation type="journal article" date="2021" name="Nat. Plants">
        <title>The Taxus genome provides insights into paclitaxel biosynthesis.</title>
        <authorList>
            <person name="Xiong X."/>
            <person name="Gou J."/>
            <person name="Liao Q."/>
            <person name="Li Y."/>
            <person name="Zhou Q."/>
            <person name="Bi G."/>
            <person name="Li C."/>
            <person name="Du R."/>
            <person name="Wang X."/>
            <person name="Sun T."/>
            <person name="Guo L."/>
            <person name="Liang H."/>
            <person name="Lu P."/>
            <person name="Wu Y."/>
            <person name="Zhang Z."/>
            <person name="Ro D.K."/>
            <person name="Shang Y."/>
            <person name="Huang S."/>
            <person name="Yan J."/>
        </authorList>
    </citation>
    <scope>NUCLEOTIDE SEQUENCE [LARGE SCALE GENOMIC DNA]</scope>
    <source>
        <strain evidence="6">Ta-2019</strain>
    </source>
</reference>
<dbReference type="InterPro" id="IPR007889">
    <property type="entry name" value="HTH_Psq"/>
</dbReference>
<dbReference type="PANTHER" id="PTHR19303:SF74">
    <property type="entry name" value="POGO TRANSPOSABLE ELEMENT WITH KRAB DOMAIN"/>
    <property type="match status" value="1"/>
</dbReference>
<protein>
    <recommendedName>
        <fullName evidence="5">HTH CENPB-type domain-containing protein</fullName>
    </recommendedName>
</protein>